<dbReference type="PANTHER" id="PTHR47287:SF13">
    <property type="entry name" value="C2H2-TYPE DOMAIN-CONTAINING PROTEIN"/>
    <property type="match status" value="1"/>
</dbReference>
<evidence type="ECO:0000256" key="4">
    <source>
        <dbReference type="ARBA" id="ARBA00022833"/>
    </source>
</evidence>
<feature type="region of interest" description="Disordered" evidence="7">
    <location>
        <begin position="1"/>
        <end position="21"/>
    </location>
</feature>
<keyword evidence="3 6" id="KW-0863">Zinc-finger</keyword>
<gene>
    <name evidence="9" type="ORF">L195_g020782</name>
</gene>
<dbReference type="SUPFAM" id="SSF57667">
    <property type="entry name" value="beta-beta-alpha zinc fingers"/>
    <property type="match status" value="1"/>
</dbReference>
<dbReference type="PANTHER" id="PTHR47287">
    <property type="entry name" value="C2H2 AND C2HC ZINC FINGERS SUPERFAMILY PROTEIN"/>
    <property type="match status" value="1"/>
</dbReference>
<dbReference type="STRING" id="57577.A0A2K3N3B0"/>
<dbReference type="GO" id="GO:0009788">
    <property type="term" value="P:negative regulation of abscisic acid-activated signaling pathway"/>
    <property type="evidence" value="ECO:0007669"/>
    <property type="project" value="InterPro"/>
</dbReference>
<organism evidence="9 10">
    <name type="scientific">Trifolium pratense</name>
    <name type="common">Red clover</name>
    <dbReference type="NCBI Taxonomy" id="57577"/>
    <lineage>
        <taxon>Eukaryota</taxon>
        <taxon>Viridiplantae</taxon>
        <taxon>Streptophyta</taxon>
        <taxon>Embryophyta</taxon>
        <taxon>Tracheophyta</taxon>
        <taxon>Spermatophyta</taxon>
        <taxon>Magnoliopsida</taxon>
        <taxon>eudicotyledons</taxon>
        <taxon>Gunneridae</taxon>
        <taxon>Pentapetalae</taxon>
        <taxon>rosids</taxon>
        <taxon>fabids</taxon>
        <taxon>Fabales</taxon>
        <taxon>Fabaceae</taxon>
        <taxon>Papilionoideae</taxon>
        <taxon>50 kb inversion clade</taxon>
        <taxon>NPAAA clade</taxon>
        <taxon>Hologalegina</taxon>
        <taxon>IRL clade</taxon>
        <taxon>Trifolieae</taxon>
        <taxon>Trifolium</taxon>
    </lineage>
</organism>
<protein>
    <submittedName>
        <fullName evidence="9">Zinc finger protein</fullName>
    </submittedName>
</protein>
<keyword evidence="4" id="KW-0862">Zinc</keyword>
<evidence type="ECO:0000256" key="2">
    <source>
        <dbReference type="ARBA" id="ARBA00022723"/>
    </source>
</evidence>
<reference evidence="9 10" key="2">
    <citation type="journal article" date="2017" name="Front. Plant Sci.">
        <title>Gene Classification and Mining of Molecular Markers Useful in Red Clover (Trifolium pratense) Breeding.</title>
        <authorList>
            <person name="Istvanek J."/>
            <person name="Dluhosova J."/>
            <person name="Dluhos P."/>
            <person name="Patkova L."/>
            <person name="Nedelnik J."/>
            <person name="Repkova J."/>
        </authorList>
    </citation>
    <scope>NUCLEOTIDE SEQUENCE [LARGE SCALE GENOMIC DNA]</scope>
    <source>
        <strain evidence="10">cv. Tatra</strain>
        <tissue evidence="9">Young leaves</tissue>
    </source>
</reference>
<dbReference type="Gene3D" id="3.30.160.60">
    <property type="entry name" value="Classic Zinc Finger"/>
    <property type="match status" value="1"/>
</dbReference>
<dbReference type="Proteomes" id="UP000236291">
    <property type="component" value="Unassembled WGS sequence"/>
</dbReference>
<dbReference type="AlphaFoldDB" id="A0A2K3N3B0"/>
<dbReference type="InterPro" id="IPR044246">
    <property type="entry name" value="ZFP3-like"/>
</dbReference>
<evidence type="ECO:0000313" key="10">
    <source>
        <dbReference type="Proteomes" id="UP000236291"/>
    </source>
</evidence>
<accession>A0A2K3N3B0</accession>
<dbReference type="InterPro" id="IPR013087">
    <property type="entry name" value="Znf_C2H2_type"/>
</dbReference>
<evidence type="ECO:0000256" key="7">
    <source>
        <dbReference type="SAM" id="MobiDB-lite"/>
    </source>
</evidence>
<evidence type="ECO:0000256" key="3">
    <source>
        <dbReference type="ARBA" id="ARBA00022771"/>
    </source>
</evidence>
<feature type="domain" description="C2H2-type" evidence="8">
    <location>
        <begin position="83"/>
        <end position="110"/>
    </location>
</feature>
<feature type="region of interest" description="Disordered" evidence="7">
    <location>
        <begin position="50"/>
        <end position="72"/>
    </location>
</feature>
<evidence type="ECO:0000256" key="6">
    <source>
        <dbReference type="PROSITE-ProRule" id="PRU00042"/>
    </source>
</evidence>
<dbReference type="PROSITE" id="PS00028">
    <property type="entry name" value="ZINC_FINGER_C2H2_1"/>
    <property type="match status" value="1"/>
</dbReference>
<dbReference type="EMBL" id="ASHM01015677">
    <property type="protein sequence ID" value="PNX97551.1"/>
    <property type="molecule type" value="Genomic_DNA"/>
</dbReference>
<feature type="region of interest" description="Disordered" evidence="7">
    <location>
        <begin position="94"/>
        <end position="117"/>
    </location>
</feature>
<dbReference type="GO" id="GO:0008270">
    <property type="term" value="F:zinc ion binding"/>
    <property type="evidence" value="ECO:0007669"/>
    <property type="project" value="UniProtKB-KW"/>
</dbReference>
<evidence type="ECO:0000256" key="1">
    <source>
        <dbReference type="ARBA" id="ARBA00004123"/>
    </source>
</evidence>
<name>A0A2K3N3B0_TRIPR</name>
<dbReference type="GO" id="GO:0005634">
    <property type="term" value="C:nucleus"/>
    <property type="evidence" value="ECO:0007669"/>
    <property type="project" value="UniProtKB-SubCell"/>
</dbReference>
<evidence type="ECO:0000259" key="8">
    <source>
        <dbReference type="PROSITE" id="PS50157"/>
    </source>
</evidence>
<dbReference type="InterPro" id="IPR036236">
    <property type="entry name" value="Znf_C2H2_sf"/>
</dbReference>
<reference evidence="9 10" key="1">
    <citation type="journal article" date="2014" name="Am. J. Bot.">
        <title>Genome assembly and annotation for red clover (Trifolium pratense; Fabaceae).</title>
        <authorList>
            <person name="Istvanek J."/>
            <person name="Jaros M."/>
            <person name="Krenek A."/>
            <person name="Repkova J."/>
        </authorList>
    </citation>
    <scope>NUCLEOTIDE SEQUENCE [LARGE SCALE GENOMIC DNA]</scope>
    <source>
        <strain evidence="10">cv. Tatra</strain>
        <tissue evidence="9">Young leaves</tissue>
    </source>
</reference>
<proteinExistence type="predicted"/>
<feature type="compositionally biased region" description="Basic and acidic residues" evidence="7">
    <location>
        <begin position="1"/>
        <end position="12"/>
    </location>
</feature>
<sequence length="289" mass="32350">MEDLEPKHEKPKVIPQTSESDVKDLLTLRLGIHTKSTIKSLEIGEHSSSYKNAAESLSQNATDEPLPQNVTSEPLPEQQVREFLCHYCDKKFSTSQSLGGHQNAHKRERASKKMEEERRKVEEMNQTLRFSYSNQLYPYQFPSPIPYQGYSYLHSANLNYPISSHINNIMPSWAIGSPSNGYGGLQIPNSSLTIPQFGMTDFRGGGQHVALQIPQRSNTMGLRLFAQANQTPSIAESTERNFNAQFRSQTLPLLSHTDPIGGDQIQINHNISSPPTQSTSEALNLNLTL</sequence>
<evidence type="ECO:0000313" key="9">
    <source>
        <dbReference type="EMBL" id="PNX97551.1"/>
    </source>
</evidence>
<keyword evidence="2" id="KW-0479">Metal-binding</keyword>
<comment type="caution">
    <text evidence="9">The sequence shown here is derived from an EMBL/GenBank/DDBJ whole genome shotgun (WGS) entry which is preliminary data.</text>
</comment>
<evidence type="ECO:0000256" key="5">
    <source>
        <dbReference type="ARBA" id="ARBA00023242"/>
    </source>
</evidence>
<comment type="subcellular location">
    <subcellularLocation>
        <location evidence="1">Nucleus</location>
    </subcellularLocation>
</comment>
<keyword evidence="5" id="KW-0539">Nucleus</keyword>
<dbReference type="PROSITE" id="PS50157">
    <property type="entry name" value="ZINC_FINGER_C2H2_2"/>
    <property type="match status" value="1"/>
</dbReference>